<evidence type="ECO:0000313" key="2">
    <source>
        <dbReference type="WBParaSite" id="JU765_v2.g18743.t2"/>
    </source>
</evidence>
<dbReference type="WBParaSite" id="JU765_v2.g18743.t2">
    <property type="protein sequence ID" value="JU765_v2.g18743.t2"/>
    <property type="gene ID" value="JU765_v2.g18743"/>
</dbReference>
<sequence>MPICRYEILSDGPTGKPVKYARIGDHVYHKWTCESESVGVYCMKVHSCSVSDGQGGEAVLVLDSEGCEIDRFVLQNLDYSGDLTAGQGAHVFKFADKPSLHFNCQLELSLKDPKSGCKFLQPQCVNKNGVPSGTSNQIDGNSGNNYKSAGNSYGEATSTADYSTFESKTSTISNVPGYGDAEQTIEPYSNQASTANPYVNPIDETVGYEQGQTAEYAQKALPGASFRVVAETTNGYNEFDSGYTTKGPIYEQTQVPPSSRVSESQYEDAKTTSTVAGYDQTLPSTLGYDPTAPQNAALVYNNEFYQDETESPIENGFQHKATNKRELGFPLVPKTQFSGHAIKKRKVAGFDLPEQKLIVVDIDEDPLCKFLTLI</sequence>
<protein>
    <submittedName>
        <fullName evidence="2">ZP domain-containing protein</fullName>
    </submittedName>
</protein>
<reference evidence="2" key="1">
    <citation type="submission" date="2022-11" db="UniProtKB">
        <authorList>
            <consortium name="WormBaseParasite"/>
        </authorList>
    </citation>
    <scope>IDENTIFICATION</scope>
</reference>
<evidence type="ECO:0000313" key="1">
    <source>
        <dbReference type="Proteomes" id="UP000887576"/>
    </source>
</evidence>
<accession>A0AC34QS18</accession>
<dbReference type="Proteomes" id="UP000887576">
    <property type="component" value="Unplaced"/>
</dbReference>
<name>A0AC34QS18_9BILA</name>
<organism evidence="1 2">
    <name type="scientific">Panagrolaimus sp. JU765</name>
    <dbReference type="NCBI Taxonomy" id="591449"/>
    <lineage>
        <taxon>Eukaryota</taxon>
        <taxon>Metazoa</taxon>
        <taxon>Ecdysozoa</taxon>
        <taxon>Nematoda</taxon>
        <taxon>Chromadorea</taxon>
        <taxon>Rhabditida</taxon>
        <taxon>Tylenchina</taxon>
        <taxon>Panagrolaimomorpha</taxon>
        <taxon>Panagrolaimoidea</taxon>
        <taxon>Panagrolaimidae</taxon>
        <taxon>Panagrolaimus</taxon>
    </lineage>
</organism>
<proteinExistence type="predicted"/>